<dbReference type="Gene3D" id="2.60.40.3210">
    <property type="entry name" value="Zona pellucida, ZP-N domain"/>
    <property type="match status" value="1"/>
</dbReference>
<evidence type="ECO:0000313" key="22">
    <source>
        <dbReference type="EMBL" id="KAF6109496.1"/>
    </source>
</evidence>
<feature type="domain" description="SRCR" evidence="20">
    <location>
        <begin position="91"/>
        <end position="191"/>
    </location>
</feature>
<feature type="disulfide bond" evidence="16">
    <location>
        <begin position="129"/>
        <end position="190"/>
    </location>
</feature>
<dbReference type="PANTHER" id="PTHR47653">
    <property type="entry name" value="PROTEIN BARK BEETLE"/>
    <property type="match status" value="1"/>
</dbReference>
<feature type="domain" description="SRCR" evidence="20">
    <location>
        <begin position="1092"/>
        <end position="1192"/>
    </location>
</feature>
<dbReference type="PROSITE" id="PS00420">
    <property type="entry name" value="SRCR_1"/>
    <property type="match status" value="4"/>
</dbReference>
<evidence type="ECO:0000256" key="6">
    <source>
        <dbReference type="ARBA" id="ARBA00022729"/>
    </source>
</evidence>
<feature type="region of interest" description="Disordered" evidence="17">
    <location>
        <begin position="1063"/>
        <end position="1089"/>
    </location>
</feature>
<dbReference type="FunFam" id="3.10.250.10:FF:000006">
    <property type="entry name" value="neurotrypsin isoform X2"/>
    <property type="match status" value="3"/>
</dbReference>
<dbReference type="InterPro" id="IPR055355">
    <property type="entry name" value="ZP-C"/>
</dbReference>
<feature type="domain" description="SRCR" evidence="20">
    <location>
        <begin position="731"/>
        <end position="831"/>
    </location>
</feature>
<proteinExistence type="inferred from homology"/>
<keyword evidence="7" id="KW-0677">Repeat</keyword>
<evidence type="ECO:0000259" key="20">
    <source>
        <dbReference type="PROSITE" id="PS50287"/>
    </source>
</evidence>
<feature type="domain" description="SRCR" evidence="20">
    <location>
        <begin position="1233"/>
        <end position="1333"/>
    </location>
</feature>
<evidence type="ECO:0000313" key="23">
    <source>
        <dbReference type="Proteomes" id="UP000664940"/>
    </source>
</evidence>
<feature type="disulfide bond" evidence="16">
    <location>
        <begin position="769"/>
        <end position="830"/>
    </location>
</feature>
<evidence type="ECO:0000256" key="8">
    <source>
        <dbReference type="ARBA" id="ARBA00022782"/>
    </source>
</evidence>
<dbReference type="FunFam" id="2.60.40.4100:FF:000005">
    <property type="entry name" value="Deleted in malignant brain tumors 1"/>
    <property type="match status" value="1"/>
</dbReference>
<dbReference type="GO" id="GO:0015031">
    <property type="term" value="P:protein transport"/>
    <property type="evidence" value="ECO:0007669"/>
    <property type="project" value="UniProtKB-KW"/>
</dbReference>
<feature type="domain" description="SRCR" evidence="20">
    <location>
        <begin position="959"/>
        <end position="1059"/>
    </location>
</feature>
<dbReference type="InterPro" id="IPR035914">
    <property type="entry name" value="Sperma_CUB_dom_sf"/>
</dbReference>
<keyword evidence="10 16" id="KW-1015">Disulfide bond</keyword>
<dbReference type="GO" id="GO:0016020">
    <property type="term" value="C:membrane"/>
    <property type="evidence" value="ECO:0007669"/>
    <property type="project" value="InterPro"/>
</dbReference>
<feature type="disulfide bond" evidence="16">
    <location>
        <begin position="1161"/>
        <end position="1171"/>
    </location>
</feature>
<keyword evidence="3" id="KW-0813">Transport</keyword>
<feature type="chain" id="PRO_5032616009" description="Scavenger receptor cysteine-rich domain-containing protein DMBT1" evidence="18">
    <location>
        <begin position="19"/>
        <end position="1627"/>
    </location>
</feature>
<name>A0A834EA36_9CHIR</name>
<dbReference type="SMART" id="SM00042">
    <property type="entry name" value="CUB"/>
    <property type="match status" value="4"/>
</dbReference>
<dbReference type="InterPro" id="IPR053243">
    <property type="entry name" value="SJ_maturation_regulator"/>
</dbReference>
<dbReference type="InterPro" id="IPR055356">
    <property type="entry name" value="ZP-N"/>
</dbReference>
<dbReference type="PROSITE" id="PS01180">
    <property type="entry name" value="CUB"/>
    <property type="match status" value="4"/>
</dbReference>
<keyword evidence="6 18" id="KW-0732">Signal</keyword>
<feature type="domain" description="CUB" evidence="19">
    <location>
        <begin position="219"/>
        <end position="325"/>
    </location>
</feature>
<evidence type="ECO:0000256" key="12">
    <source>
        <dbReference type="ARBA" id="ARBA00030560"/>
    </source>
</evidence>
<feature type="disulfide bond" evidence="16">
    <location>
        <begin position="1130"/>
        <end position="1191"/>
    </location>
</feature>
<dbReference type="GO" id="GO:0045217">
    <property type="term" value="P:cell-cell junction maintenance"/>
    <property type="evidence" value="ECO:0007669"/>
    <property type="project" value="TreeGrafter"/>
</dbReference>
<feature type="disulfide bond" evidence="16">
    <location>
        <begin position="382"/>
        <end position="446"/>
    </location>
</feature>
<dbReference type="GO" id="GO:0030154">
    <property type="term" value="P:cell differentiation"/>
    <property type="evidence" value="ECO:0007669"/>
    <property type="project" value="UniProtKB-KW"/>
</dbReference>
<evidence type="ECO:0000256" key="4">
    <source>
        <dbReference type="ARBA" id="ARBA00022473"/>
    </source>
</evidence>
<dbReference type="InterPro" id="IPR048290">
    <property type="entry name" value="ZP_chr"/>
</dbReference>
<dbReference type="SUPFAM" id="SSF56487">
    <property type="entry name" value="SRCR-like"/>
    <property type="match status" value="6"/>
</dbReference>
<dbReference type="InterPro" id="IPR000859">
    <property type="entry name" value="CUB_dom"/>
</dbReference>
<evidence type="ECO:0000256" key="13">
    <source>
        <dbReference type="ARBA" id="ARBA00047197"/>
    </source>
</evidence>
<dbReference type="Pfam" id="PF00530">
    <property type="entry name" value="SRCR"/>
    <property type="match status" value="6"/>
</dbReference>
<comment type="subcellular location">
    <subcellularLocation>
        <location evidence="1">Secreted</location>
    </subcellularLocation>
</comment>
<dbReference type="InterPro" id="IPR036772">
    <property type="entry name" value="SRCR-like_dom_sf"/>
</dbReference>
<feature type="disulfide bond" evidence="16">
    <location>
        <begin position="1117"/>
        <end position="1181"/>
    </location>
</feature>
<accession>A0A834EA36</accession>
<dbReference type="FunFam" id="2.60.120.290:FF:000013">
    <property type="entry name" value="Membrane frizzled-related protein"/>
    <property type="match status" value="2"/>
</dbReference>
<sequence length="1627" mass="175453">MGCPALLLGLLLFPVATPHEAENAEEPLPMPPGDGNSATILSVLPAAISAHLPPITVAPSTSPVLPLVEAPPSSPRAKVPWPNTSGGWASVRLVGSPRSCAGRVEVFYQGVWGTVCDDLWDLVEANVVCRQLGCGWAVAAPVEAYFGEGSGQILLDNVHCRGDEQHLEECTHIGWFSHNCRHGEDAGVVCSDAEPWANMPTGHPLAVMEGTIPAGKPQCGRVITNSSGAIRNPPQNTMHDNITCIWEIRASASNHILLAFPYLNLDCTNEYFEILDGPPSSATSLGKTCYGFYLTYSSSSSSMTLKYFRSFNNIGKNFIAYYYSEIKEPVPQTPHLTAVPTTTPMMVTARPGSWPELRLVGGSGRCSGRVEVLYQGAWGTVCDDLWDMSEAEVVCRQLGCGRAVSALGQAHFGPGSGDILLDNLQCSGAERYLGQCTHSGWAEHNCGHHEDAGVTCSDAEDLPPPTSPGLSTASQDHITGGSYSCGGVISSFSGSFSTPQYPENYPTNIQCVWEIHVDKKFRIKLKILSLSLESIPGCPYDSVEIFDGPRIAALSMGKFCTPETLVFLSSSDIVTVVFQSDSMVTSTGFHAVFSATPQGERESGGSGSCGGVISSLLGSFSSPWFPTNYPTDTQCVWVIHVAETFYIELTIPSLKLEDVSGCPYDFLEVFDGRQAASHSLGRFCAGAALSFLSSANLMTVVFRSDAMVTNTGFYAQYRATQPDERESGMSLRLVNGSHRCEGRVEVLYNGTWGTVCDDSWDLRDASVVCRQLGCGRALSAPAQSFFDGGTGHIALDDMQCTGNEAQVWQCTHSGWFSHNCGHHEDASAICSDENFHCGGLLTNASGSFTSPWYPEKHPTNVTCAWDIQVDDRAHVKLTFDMLALESTHGCPHDFVEIFDGPWNESLSLGRFCSGTTPVFTSSSNHLTVVFHSTDTVTNSGFHATYESIMQDENNTDVALRLASGSHRCEGRVELRHNGTWGTVCDDGWDLHDAQVVCGQLACGRAVSAPRGAHFDPGWGPIALDNVECVGTEDRLWQCPHGGWFSHDCGHHEDASVICSAHFPKPTEVPTPTAPSPPGEQPHGSHPPDLSMIRLVGGSNRCEGRVEVYHNGTWGTVCDDLWDIHAARVVCQQLGCGESVGAPGSGRFGAGTGHILLDDLQCRGDETTLGQCQHRGLSVHNCGHHEDAGAVCSASISTAPTSTADVPSTSAEEDYPSDTAPTAGEVSSSPDPPLRLAGGRSRCEGRVEVWNQGVWGTVCDDHWNIRNARVVCRLLGCGRALSAPGRCHFGPGSGPILLDDVRCAGTEDALDRCAHSGWARHNCWHREDAGAVCAGGADSVVPKDHATLSCSPHLFRVTVDRGYLRRLGFSSWDVHLNDEFCRPQVTGRYLIFSIPYGHCGTIQQESSGSVSYSNSIRGHRVRGHPGRIVVRHKVPQLKFTCTVDGPSAIEIVPGEDSPRQGASYDVSISFLELPMSPQEGGRGPYYANQRKEVFLEATLHGPDRHLRLFVDTCVASPDPQDFTTVKYDLIRQGCIKDNTYVTLHSHGNTAKFKFDAFSFLSSYDVVYLQCKVAVCQAGDPSSRCSQGCVGQSQRSVGPVGATEERAEHFQMVGPLEIQRGTSRSKRFV</sequence>
<dbReference type="FunFam" id="2.60.120.290:FF:000004">
    <property type="entry name" value="Metalloendopeptidase"/>
    <property type="match status" value="1"/>
</dbReference>
<evidence type="ECO:0000256" key="18">
    <source>
        <dbReference type="SAM" id="SignalP"/>
    </source>
</evidence>
<feature type="disulfide bond" evidence="16">
    <location>
        <begin position="997"/>
        <end position="1058"/>
    </location>
</feature>
<evidence type="ECO:0000259" key="21">
    <source>
        <dbReference type="PROSITE" id="PS51034"/>
    </source>
</evidence>
<comment type="similarity">
    <text evidence="2">Belongs to the DMBT1 family.</text>
</comment>
<dbReference type="Pfam" id="PF00431">
    <property type="entry name" value="CUB"/>
    <property type="match status" value="4"/>
</dbReference>
<feature type="region of interest" description="Disordered" evidence="17">
    <location>
        <begin position="1201"/>
        <end position="1238"/>
    </location>
</feature>
<dbReference type="SMART" id="SM00202">
    <property type="entry name" value="SR"/>
    <property type="match status" value="6"/>
</dbReference>
<dbReference type="SMART" id="SM00241">
    <property type="entry name" value="ZP"/>
    <property type="match status" value="1"/>
</dbReference>
<keyword evidence="4" id="KW-0217">Developmental protein</keyword>
<feature type="domain" description="SRCR" evidence="20">
    <location>
        <begin position="357"/>
        <end position="457"/>
    </location>
</feature>
<protein>
    <recommendedName>
        <fullName evidence="13">Scavenger receptor cysteine-rich domain-containing protein DMBT1</fullName>
    </recommendedName>
    <alternativeName>
        <fullName evidence="14">Deleted in malignant brain tumors 1 protein</fullName>
    </alternativeName>
    <alternativeName>
        <fullName evidence="12">Hensin</fullName>
    </alternativeName>
</protein>
<evidence type="ECO:0000259" key="19">
    <source>
        <dbReference type="PROSITE" id="PS01180"/>
    </source>
</evidence>
<keyword evidence="8" id="KW-0221">Differentiation</keyword>
<keyword evidence="9" id="KW-0653">Protein transport</keyword>
<evidence type="ECO:0000256" key="7">
    <source>
        <dbReference type="ARBA" id="ARBA00022737"/>
    </source>
</evidence>
<keyword evidence="5" id="KW-0964">Secreted</keyword>
<dbReference type="Pfam" id="PF23344">
    <property type="entry name" value="ZP-N"/>
    <property type="match status" value="1"/>
</dbReference>
<feature type="disulfide bond" evidence="16">
    <location>
        <begin position="426"/>
        <end position="436"/>
    </location>
</feature>
<dbReference type="GO" id="GO:0005576">
    <property type="term" value="C:extracellular region"/>
    <property type="evidence" value="ECO:0007669"/>
    <property type="project" value="UniProtKB-SubCell"/>
</dbReference>
<dbReference type="PANTHER" id="PTHR47653:SF1">
    <property type="entry name" value="DELETED IN MALIGNANT BRAIN TUMORS 1 PROTEIN"/>
    <property type="match status" value="1"/>
</dbReference>
<feature type="disulfide bond" evidence="16">
    <location>
        <begin position="160"/>
        <end position="170"/>
    </location>
</feature>
<feature type="domain" description="CUB" evidence="19">
    <location>
        <begin position="609"/>
        <end position="720"/>
    </location>
</feature>
<evidence type="ECO:0000256" key="10">
    <source>
        <dbReference type="ARBA" id="ARBA00023157"/>
    </source>
</evidence>
<dbReference type="InterPro" id="IPR001190">
    <property type="entry name" value="SRCR"/>
</dbReference>
<dbReference type="InterPro" id="IPR042235">
    <property type="entry name" value="ZP-C_dom"/>
</dbReference>
<keyword evidence="11" id="KW-0325">Glycoprotein</keyword>
<dbReference type="Gene3D" id="3.10.250.10">
    <property type="entry name" value="SRCR-like domain"/>
    <property type="match status" value="6"/>
</dbReference>
<evidence type="ECO:0000256" key="16">
    <source>
        <dbReference type="PROSITE-ProRule" id="PRU00196"/>
    </source>
</evidence>
<feature type="compositionally biased region" description="Pro residues" evidence="17">
    <location>
        <begin position="1066"/>
        <end position="1079"/>
    </location>
</feature>
<evidence type="ECO:0000256" key="5">
    <source>
        <dbReference type="ARBA" id="ARBA00022525"/>
    </source>
</evidence>
<feature type="signal peptide" evidence="18">
    <location>
        <begin position="1"/>
        <end position="18"/>
    </location>
</feature>
<dbReference type="Gene3D" id="2.60.120.290">
    <property type="entry name" value="Spermadhesin, CUB domain"/>
    <property type="match status" value="4"/>
</dbReference>
<evidence type="ECO:0000256" key="11">
    <source>
        <dbReference type="ARBA" id="ARBA00023180"/>
    </source>
</evidence>
<feature type="disulfide bond" evidence="16">
    <location>
        <begin position="1271"/>
        <end position="1332"/>
    </location>
</feature>
<dbReference type="PRINTS" id="PR00258">
    <property type="entry name" value="SPERACTRCPTR"/>
</dbReference>
<dbReference type="Proteomes" id="UP000664940">
    <property type="component" value="Unassembled WGS sequence"/>
</dbReference>
<dbReference type="Gene3D" id="2.60.40.4100">
    <property type="entry name" value="Zona pellucida, ZP-C domain"/>
    <property type="match status" value="1"/>
</dbReference>
<feature type="disulfide bond" evidence="16">
    <location>
        <begin position="1028"/>
        <end position="1038"/>
    </location>
</feature>
<evidence type="ECO:0000256" key="9">
    <source>
        <dbReference type="ARBA" id="ARBA00022927"/>
    </source>
</evidence>
<dbReference type="SUPFAM" id="SSF49854">
    <property type="entry name" value="Spermadhesin, CUB domain"/>
    <property type="match status" value="4"/>
</dbReference>
<feature type="disulfide bond" evidence="16">
    <location>
        <begin position="800"/>
        <end position="810"/>
    </location>
</feature>
<dbReference type="InterPro" id="IPR001507">
    <property type="entry name" value="ZP_dom"/>
</dbReference>
<feature type="domain" description="CUB" evidence="19">
    <location>
        <begin position="837"/>
        <end position="948"/>
    </location>
</feature>
<dbReference type="EMBL" id="JABVXQ010000005">
    <property type="protein sequence ID" value="KAF6109496.1"/>
    <property type="molecule type" value="Genomic_DNA"/>
</dbReference>
<evidence type="ECO:0000256" key="17">
    <source>
        <dbReference type="SAM" id="MobiDB-lite"/>
    </source>
</evidence>
<dbReference type="PROSITE" id="PS50287">
    <property type="entry name" value="SRCR_2"/>
    <property type="match status" value="6"/>
</dbReference>
<evidence type="ECO:0000256" key="15">
    <source>
        <dbReference type="PROSITE-ProRule" id="PRU00059"/>
    </source>
</evidence>
<evidence type="ECO:0000256" key="1">
    <source>
        <dbReference type="ARBA" id="ARBA00004613"/>
    </source>
</evidence>
<dbReference type="Pfam" id="PF00100">
    <property type="entry name" value="Zona_pellucida"/>
    <property type="match status" value="1"/>
</dbReference>
<dbReference type="PRINTS" id="PR00023">
    <property type="entry name" value="ZPELLUCIDA"/>
</dbReference>
<comment type="caution">
    <text evidence="22">The sequence shown here is derived from an EMBL/GenBank/DDBJ whole genome shotgun (WGS) entry which is preliminary data.</text>
</comment>
<organism evidence="22 23">
    <name type="scientific">Phyllostomus discolor</name>
    <name type="common">pale spear-nosed bat</name>
    <dbReference type="NCBI Taxonomy" id="89673"/>
    <lineage>
        <taxon>Eukaryota</taxon>
        <taxon>Metazoa</taxon>
        <taxon>Chordata</taxon>
        <taxon>Craniata</taxon>
        <taxon>Vertebrata</taxon>
        <taxon>Euteleostomi</taxon>
        <taxon>Mammalia</taxon>
        <taxon>Eutheria</taxon>
        <taxon>Laurasiatheria</taxon>
        <taxon>Chiroptera</taxon>
        <taxon>Yangochiroptera</taxon>
        <taxon>Phyllostomidae</taxon>
        <taxon>Phyllostominae</taxon>
        <taxon>Phyllostomus</taxon>
    </lineage>
</organism>
<feature type="disulfide bond" evidence="16">
    <location>
        <begin position="756"/>
        <end position="820"/>
    </location>
</feature>
<evidence type="ECO:0000256" key="14">
    <source>
        <dbReference type="ARBA" id="ARBA00047200"/>
    </source>
</evidence>
<feature type="domain" description="ZP" evidence="21">
    <location>
        <begin position="1348"/>
        <end position="1590"/>
    </location>
</feature>
<reference evidence="22 23" key="1">
    <citation type="journal article" date="2020" name="Nature">
        <title>Six reference-quality genomes reveal evolution of bat adaptations.</title>
        <authorList>
            <person name="Jebb D."/>
            <person name="Huang Z."/>
            <person name="Pippel M."/>
            <person name="Hughes G.M."/>
            <person name="Lavrichenko K."/>
            <person name="Devanna P."/>
            <person name="Winkler S."/>
            <person name="Jermiin L.S."/>
            <person name="Skirmuntt E.C."/>
            <person name="Katzourakis A."/>
            <person name="Burkitt-Gray L."/>
            <person name="Ray D.A."/>
            <person name="Sullivan K.A.M."/>
            <person name="Roscito J.G."/>
            <person name="Kirilenko B.M."/>
            <person name="Davalos L.M."/>
            <person name="Corthals A.P."/>
            <person name="Power M.L."/>
            <person name="Jones G."/>
            <person name="Ransome R.D."/>
            <person name="Dechmann D.K.N."/>
            <person name="Locatelli A.G."/>
            <person name="Puechmaille S.J."/>
            <person name="Fedrigo O."/>
            <person name="Jarvis E.D."/>
            <person name="Hiller M."/>
            <person name="Vernes S.C."/>
            <person name="Myers E.W."/>
            <person name="Teeling E.C."/>
        </authorList>
    </citation>
    <scope>NUCLEOTIDE SEQUENCE [LARGE SCALE GENOMIC DNA]</scope>
    <source>
        <strain evidence="22">Bat1K_MPI-CBG_1</strain>
    </source>
</reference>
<dbReference type="FunFam" id="3.10.250.10:FF:000003">
    <property type="entry name" value="Deleted in malignant brain tumors 1"/>
    <property type="match status" value="3"/>
</dbReference>
<gene>
    <name evidence="22" type="ORF">HJG60_010769</name>
</gene>
<feature type="disulfide bond" evidence="16">
    <location>
        <begin position="1302"/>
        <end position="1312"/>
    </location>
</feature>
<comment type="caution">
    <text evidence="15">Lacks conserved residue(s) required for the propagation of feature annotation.</text>
</comment>
<dbReference type="PROSITE" id="PS51034">
    <property type="entry name" value="ZP_2"/>
    <property type="match status" value="1"/>
</dbReference>
<feature type="disulfide bond" evidence="16">
    <location>
        <begin position="116"/>
        <end position="180"/>
    </location>
</feature>
<dbReference type="CDD" id="cd00041">
    <property type="entry name" value="CUB"/>
    <property type="match status" value="4"/>
</dbReference>
<feature type="domain" description="CUB" evidence="19">
    <location>
        <begin position="485"/>
        <end position="596"/>
    </location>
</feature>
<feature type="disulfide bond" evidence="16">
    <location>
        <begin position="984"/>
        <end position="1048"/>
    </location>
</feature>
<feature type="disulfide bond" evidence="16">
    <location>
        <begin position="1258"/>
        <end position="1322"/>
    </location>
</feature>
<feature type="disulfide bond" evidence="16">
    <location>
        <begin position="395"/>
        <end position="456"/>
    </location>
</feature>
<evidence type="ECO:0000256" key="2">
    <source>
        <dbReference type="ARBA" id="ARBA00009931"/>
    </source>
</evidence>
<evidence type="ECO:0000256" key="3">
    <source>
        <dbReference type="ARBA" id="ARBA00022448"/>
    </source>
</evidence>